<proteinExistence type="predicted"/>
<feature type="domain" description="Peptidase S9 prolyl oligopeptidase catalytic" evidence="1">
    <location>
        <begin position="433"/>
        <end position="634"/>
    </location>
</feature>
<dbReference type="SUPFAM" id="SSF53474">
    <property type="entry name" value="alpha/beta-Hydrolases"/>
    <property type="match status" value="1"/>
</dbReference>
<dbReference type="GO" id="GO:0008236">
    <property type="term" value="F:serine-type peptidase activity"/>
    <property type="evidence" value="ECO:0007669"/>
    <property type="project" value="InterPro"/>
</dbReference>
<dbReference type="Proteomes" id="UP000321793">
    <property type="component" value="Unassembled WGS sequence"/>
</dbReference>
<dbReference type="PANTHER" id="PTHR43056">
    <property type="entry name" value="PEPTIDASE S9 PROLYL OLIGOPEPTIDASE"/>
    <property type="match status" value="1"/>
</dbReference>
<dbReference type="InterPro" id="IPR001375">
    <property type="entry name" value="Peptidase_S9_cat"/>
</dbReference>
<dbReference type="InterPro" id="IPR029058">
    <property type="entry name" value="AB_hydrolase_fold"/>
</dbReference>
<evidence type="ECO:0000259" key="1">
    <source>
        <dbReference type="Pfam" id="PF00326"/>
    </source>
</evidence>
<evidence type="ECO:0000313" key="2">
    <source>
        <dbReference type="EMBL" id="GEQ14642.1"/>
    </source>
</evidence>
<dbReference type="EMBL" id="BKBA01000009">
    <property type="protein sequence ID" value="GEQ14642.1"/>
    <property type="molecule type" value="Genomic_DNA"/>
</dbReference>
<accession>A0A512T371</accession>
<reference evidence="2 3" key="1">
    <citation type="submission" date="2019-07" db="EMBL/GenBank/DDBJ databases">
        <title>Whole genome shotgun sequence of Knoellia locipacati NBRC 109775.</title>
        <authorList>
            <person name="Hosoyama A."/>
            <person name="Uohara A."/>
            <person name="Ohji S."/>
            <person name="Ichikawa N."/>
        </authorList>
    </citation>
    <scope>NUCLEOTIDE SEQUENCE [LARGE SCALE GENOMIC DNA]</scope>
    <source>
        <strain evidence="2 3">NBRC 109775</strain>
    </source>
</reference>
<gene>
    <name evidence="2" type="ORF">KLO01_26890</name>
</gene>
<dbReference type="RefSeq" id="WP_246136209.1">
    <property type="nucleotide sequence ID" value="NZ_BAABDN010000002.1"/>
</dbReference>
<dbReference type="Pfam" id="PF00326">
    <property type="entry name" value="Peptidase_S9"/>
    <property type="match status" value="1"/>
</dbReference>
<evidence type="ECO:0000313" key="3">
    <source>
        <dbReference type="Proteomes" id="UP000321793"/>
    </source>
</evidence>
<dbReference type="PANTHER" id="PTHR43056:SF5">
    <property type="entry name" value="PEPTIDASE S9 PROLYL OLIGOPEPTIDASE CATALYTIC DOMAIN-CONTAINING PROTEIN"/>
    <property type="match status" value="1"/>
</dbReference>
<comment type="caution">
    <text evidence="2">The sequence shown here is derived from an EMBL/GenBank/DDBJ whole genome shotgun (WGS) entry which is preliminary data.</text>
</comment>
<dbReference type="AlphaFoldDB" id="A0A512T371"/>
<dbReference type="Gene3D" id="3.40.50.1820">
    <property type="entry name" value="alpha/beta hydrolase"/>
    <property type="match status" value="1"/>
</dbReference>
<name>A0A512T371_9MICO</name>
<organism evidence="2 3">
    <name type="scientific">Knoellia locipacati</name>
    <dbReference type="NCBI Taxonomy" id="882824"/>
    <lineage>
        <taxon>Bacteria</taxon>
        <taxon>Bacillati</taxon>
        <taxon>Actinomycetota</taxon>
        <taxon>Actinomycetes</taxon>
        <taxon>Micrococcales</taxon>
        <taxon>Intrasporangiaceae</taxon>
        <taxon>Knoellia</taxon>
    </lineage>
</organism>
<dbReference type="GO" id="GO:0006508">
    <property type="term" value="P:proteolysis"/>
    <property type="evidence" value="ECO:0007669"/>
    <property type="project" value="InterPro"/>
</dbReference>
<dbReference type="InterPro" id="IPR050585">
    <property type="entry name" value="Xaa-Pro_dipeptidyl-ppase/CocE"/>
</dbReference>
<keyword evidence="3" id="KW-1185">Reference proteome</keyword>
<protein>
    <submittedName>
        <fullName evidence="2">Peptidase</fullName>
    </submittedName>
</protein>
<sequence length="640" mass="67994">MTALPFGSWPSPLSPAALTAATRGLDEVRVDGADTYWLESRPWEGGRVALVRHVGATGDVEDVVSEGVNVRSRVHEYGGGAYAVRSGTVVVTTMPDLRVHVVTGDGSLRAITPEGGFRYGGLVLGDGFVLAVREDHSGDGEPVNTLVRLDLGDNADGGRVLWEGSDFVSRPALSADGSRVAVVTWDHPNMPWDTTTLRLADLDSASDAGGAGGAAAAGPLDWVVVAGNEDVSVGQPQFAADGALWFASDESGWWNLKRHTASGVEAVHRVEADLMTPQWVLGMRDFAFLGDGRVLVHWWARGVGRLGVLDPASGEIADVDIEGVQFDHLQAVGDEVALRVGTLSDLPVIFRGTFDGAFTPIRRSRDEGLDPAYASRAEPWTWPNSNGDPVHGVFLAPTHPEATGPEGELPPLLVFVHGGPTSATEAGLQLARAFWTTRGFAVLDVNYSGSTGHGRAYRDRLLGQWGVIDIDDVVTGARSLAEYARVDGNRLAIRGGSAGGYTVLRALTTSDAFAAGTSYFGVADLEALATDTHKFESRYLDRMVGPYPEAKDVYVERSPVHHADEVQGAVLLLQGGADEVVPQAQAEVMAAGMRAAGEEVELVIYPDEGHGFRAASAIEDSLTRELAFYGRVLGFTPNSH</sequence>
<dbReference type="SUPFAM" id="SSF82171">
    <property type="entry name" value="DPP6 N-terminal domain-like"/>
    <property type="match status" value="1"/>
</dbReference>